<dbReference type="GO" id="GO:0016787">
    <property type="term" value="F:hydrolase activity"/>
    <property type="evidence" value="ECO:0007669"/>
    <property type="project" value="UniProtKB-UniRule"/>
</dbReference>
<keyword evidence="3 4" id="KW-0443">Lipid metabolism</keyword>
<protein>
    <submittedName>
        <fullName evidence="7">Patatin-like phospholipase</fullName>
    </submittedName>
</protein>
<dbReference type="Gene3D" id="3.40.50.10140">
    <property type="entry name" value="Toll/interleukin-1 receptor homology (TIR) domain"/>
    <property type="match status" value="1"/>
</dbReference>
<dbReference type="Proteomes" id="UP000199031">
    <property type="component" value="Unassembled WGS sequence"/>
</dbReference>
<evidence type="ECO:0000256" key="3">
    <source>
        <dbReference type="ARBA" id="ARBA00023098"/>
    </source>
</evidence>
<evidence type="ECO:0000256" key="2">
    <source>
        <dbReference type="ARBA" id="ARBA00022963"/>
    </source>
</evidence>
<evidence type="ECO:0000313" key="7">
    <source>
        <dbReference type="EMBL" id="SFQ25912.1"/>
    </source>
</evidence>
<evidence type="ECO:0000259" key="6">
    <source>
        <dbReference type="PROSITE" id="PS51635"/>
    </source>
</evidence>
<dbReference type="GO" id="GO:0016042">
    <property type="term" value="P:lipid catabolic process"/>
    <property type="evidence" value="ECO:0007669"/>
    <property type="project" value="UniProtKB-UniRule"/>
</dbReference>
<dbReference type="Pfam" id="PF13676">
    <property type="entry name" value="TIR_2"/>
    <property type="match status" value="1"/>
</dbReference>
<proteinExistence type="predicted"/>
<reference evidence="7 8" key="1">
    <citation type="submission" date="2016-10" db="EMBL/GenBank/DDBJ databases">
        <authorList>
            <person name="de Groot N.N."/>
        </authorList>
    </citation>
    <scope>NUCLEOTIDE SEQUENCE [LARGE SCALE GENOMIC DNA]</scope>
    <source>
        <strain evidence="7 8">DSM 28286</strain>
    </source>
</reference>
<dbReference type="Gene3D" id="3.40.1090.10">
    <property type="entry name" value="Cytosolic phospholipase A2 catalytic domain"/>
    <property type="match status" value="2"/>
</dbReference>
<dbReference type="PANTHER" id="PTHR14226:SF76">
    <property type="entry name" value="NTE FAMILY PROTEIN RSSA"/>
    <property type="match status" value="1"/>
</dbReference>
<evidence type="ECO:0000313" key="8">
    <source>
        <dbReference type="Proteomes" id="UP000199031"/>
    </source>
</evidence>
<evidence type="ECO:0000256" key="1">
    <source>
        <dbReference type="ARBA" id="ARBA00022801"/>
    </source>
</evidence>
<comment type="caution">
    <text evidence="4">Lacks conserved residue(s) required for the propagation of feature annotation.</text>
</comment>
<accession>A0A1I5X1K8</accession>
<dbReference type="GO" id="GO:0007165">
    <property type="term" value="P:signal transduction"/>
    <property type="evidence" value="ECO:0007669"/>
    <property type="project" value="InterPro"/>
</dbReference>
<evidence type="ECO:0000256" key="4">
    <source>
        <dbReference type="PROSITE-ProRule" id="PRU01161"/>
    </source>
</evidence>
<keyword evidence="8" id="KW-1185">Reference proteome</keyword>
<dbReference type="Pfam" id="PF01734">
    <property type="entry name" value="Patatin"/>
    <property type="match status" value="1"/>
</dbReference>
<dbReference type="SUPFAM" id="SSF52151">
    <property type="entry name" value="FabD/lysophospholipase-like"/>
    <property type="match status" value="1"/>
</dbReference>
<dbReference type="EMBL" id="FOXQ01000007">
    <property type="protein sequence ID" value="SFQ25912.1"/>
    <property type="molecule type" value="Genomic_DNA"/>
</dbReference>
<dbReference type="SMART" id="SM00255">
    <property type="entry name" value="TIR"/>
    <property type="match status" value="1"/>
</dbReference>
<dbReference type="InterPro" id="IPR035897">
    <property type="entry name" value="Toll_tir_struct_dom_sf"/>
</dbReference>
<dbReference type="PROSITE" id="PS51635">
    <property type="entry name" value="PNPLA"/>
    <property type="match status" value="1"/>
</dbReference>
<sequence length="461" mass="51674">MPGKQVHLLCSSGGVRCYSYIGAYKALLKAGYVISGISASSMGSVIGMLFCLGLSPEEVEEKVLANPIKKYLRKRVWNKYLAFFRYPYAIYHHPDYESLLKDFVGDNPELANLPIPYSTLALDLNRQQLLSINKDTHPRWKVAELLIIATAIPPAFAPVAVENMLLVDGGIASESPGWVAAAESNGAPVVVLKNSAGLSDNIHKSFPKFITSMIQSAAAGTDAFSLQQMPASIIVEINCGEQQAEDFNISNERIKSLILAGERDMERMLALCHNDLNRFIRIENIAPSNKNAYGLDMARERNIALLQKFNRQTTGRHQVFISYSHKDEEWFNKLQLMLAPVEAFHGIKVWDDKEIIPGTYWHDAIKNALSQTRLAICLVSPNFISSNFITTNELNYFMKEAENQNVRIFPVSVSRIDNEKNPFSAIQFVNDPESPLDEMSSDEQHSVLSNMINQLIEVMRQ</sequence>
<keyword evidence="2 4" id="KW-0442">Lipid degradation</keyword>
<feature type="domain" description="PNPLA" evidence="6">
    <location>
        <begin position="8"/>
        <end position="181"/>
    </location>
</feature>
<feature type="short sequence motif" description="DGA/G" evidence="4">
    <location>
        <begin position="168"/>
        <end position="170"/>
    </location>
</feature>
<keyword evidence="1 4" id="KW-0378">Hydrolase</keyword>
<dbReference type="InterPro" id="IPR050301">
    <property type="entry name" value="NTE"/>
</dbReference>
<dbReference type="InterPro" id="IPR016035">
    <property type="entry name" value="Acyl_Trfase/lysoPLipase"/>
</dbReference>
<organism evidence="7 8">
    <name type="scientific">Parafilimonas terrae</name>
    <dbReference type="NCBI Taxonomy" id="1465490"/>
    <lineage>
        <taxon>Bacteria</taxon>
        <taxon>Pseudomonadati</taxon>
        <taxon>Bacteroidota</taxon>
        <taxon>Chitinophagia</taxon>
        <taxon>Chitinophagales</taxon>
        <taxon>Chitinophagaceae</taxon>
        <taxon>Parafilimonas</taxon>
    </lineage>
</organism>
<dbReference type="RefSeq" id="WP_090659105.1">
    <property type="nucleotide sequence ID" value="NZ_FOXQ01000007.1"/>
</dbReference>
<name>A0A1I5X1K8_9BACT</name>
<dbReference type="SUPFAM" id="SSF52200">
    <property type="entry name" value="Toll/Interleukin receptor TIR domain"/>
    <property type="match status" value="1"/>
</dbReference>
<dbReference type="PANTHER" id="PTHR14226">
    <property type="entry name" value="NEUROPATHY TARGET ESTERASE/SWISS CHEESE D.MELANOGASTER"/>
    <property type="match status" value="1"/>
</dbReference>
<evidence type="ECO:0000259" key="5">
    <source>
        <dbReference type="PROSITE" id="PS50104"/>
    </source>
</evidence>
<feature type="domain" description="TIR" evidence="5">
    <location>
        <begin position="315"/>
        <end position="455"/>
    </location>
</feature>
<dbReference type="AlphaFoldDB" id="A0A1I5X1K8"/>
<gene>
    <name evidence="7" type="ORF">SAMN05444277_107148</name>
</gene>
<dbReference type="InterPro" id="IPR000157">
    <property type="entry name" value="TIR_dom"/>
</dbReference>
<dbReference type="PROSITE" id="PS50104">
    <property type="entry name" value="TIR"/>
    <property type="match status" value="1"/>
</dbReference>
<feature type="active site" description="Proton acceptor" evidence="4">
    <location>
        <position position="168"/>
    </location>
</feature>
<feature type="active site" description="Nucleophile" evidence="4">
    <location>
        <position position="41"/>
    </location>
</feature>
<dbReference type="STRING" id="1465490.SAMN05444277_107148"/>
<dbReference type="InterPro" id="IPR002641">
    <property type="entry name" value="PNPLA_dom"/>
</dbReference>
<dbReference type="OrthoDB" id="883741at2"/>